<keyword evidence="2" id="KW-1185">Reference proteome</keyword>
<dbReference type="AlphaFoldDB" id="A0A6V8KRQ5"/>
<reference evidence="1 2" key="2">
    <citation type="submission" date="2020-03" db="EMBL/GenBank/DDBJ databases">
        <authorList>
            <person name="Ichikawa N."/>
            <person name="Kimura A."/>
            <person name="Kitahashi Y."/>
            <person name="Uohara A."/>
        </authorList>
    </citation>
    <scope>NUCLEOTIDE SEQUENCE [LARGE SCALE GENOMIC DNA]</scope>
    <source>
        <strain evidence="1 2">NBRC 108639</strain>
    </source>
</reference>
<gene>
    <name evidence="1" type="ORF">Phou_091390</name>
</gene>
<comment type="caution">
    <text evidence="1">The sequence shown here is derived from an EMBL/GenBank/DDBJ whole genome shotgun (WGS) entry which is preliminary data.</text>
</comment>
<evidence type="ECO:0000313" key="1">
    <source>
        <dbReference type="EMBL" id="GFJ84959.1"/>
    </source>
</evidence>
<protein>
    <submittedName>
        <fullName evidence="1">Uncharacterized protein</fullName>
    </submittedName>
</protein>
<name>A0A6V8KRQ5_9ACTN</name>
<evidence type="ECO:0000313" key="2">
    <source>
        <dbReference type="Proteomes" id="UP000482800"/>
    </source>
</evidence>
<sequence>MDGEPLCPVVGASGYRPARRGCVLTALRPARPSRSACHRSRFARARRAVARRTVRRPVGGPPPDNGEVYLVAGGDTVAVFDNPDAAGMMAVTMTGANLEPVTLRVTSAQWEQARAVLRTEQPHITVTDARSGRAGGEP</sequence>
<proteinExistence type="predicted"/>
<reference evidence="1 2" key="1">
    <citation type="submission" date="2020-03" db="EMBL/GenBank/DDBJ databases">
        <title>Whole genome shotgun sequence of Phytohabitans houttuyneae NBRC 108639.</title>
        <authorList>
            <person name="Komaki H."/>
            <person name="Tamura T."/>
        </authorList>
    </citation>
    <scope>NUCLEOTIDE SEQUENCE [LARGE SCALE GENOMIC DNA]</scope>
    <source>
        <strain evidence="1 2">NBRC 108639</strain>
    </source>
</reference>
<dbReference type="Proteomes" id="UP000482800">
    <property type="component" value="Unassembled WGS sequence"/>
</dbReference>
<accession>A0A6V8KRQ5</accession>
<organism evidence="1 2">
    <name type="scientific">Phytohabitans houttuyneae</name>
    <dbReference type="NCBI Taxonomy" id="1076126"/>
    <lineage>
        <taxon>Bacteria</taxon>
        <taxon>Bacillati</taxon>
        <taxon>Actinomycetota</taxon>
        <taxon>Actinomycetes</taxon>
        <taxon>Micromonosporales</taxon>
        <taxon>Micromonosporaceae</taxon>
    </lineage>
</organism>
<dbReference type="EMBL" id="BLPF01000004">
    <property type="protein sequence ID" value="GFJ84959.1"/>
    <property type="molecule type" value="Genomic_DNA"/>
</dbReference>